<comment type="caution">
    <text evidence="1">The sequence shown here is derived from an EMBL/GenBank/DDBJ whole genome shotgun (WGS) entry which is preliminary data.</text>
</comment>
<name>A0AAV6XHQ8_9LAMI</name>
<reference evidence="1" key="1">
    <citation type="submission" date="2019-10" db="EMBL/GenBank/DDBJ databases">
        <authorList>
            <person name="Zhang R."/>
            <person name="Pan Y."/>
            <person name="Wang J."/>
            <person name="Ma R."/>
            <person name="Yu S."/>
        </authorList>
    </citation>
    <scope>NUCLEOTIDE SEQUENCE</scope>
    <source>
        <strain evidence="1">LA-IB0</strain>
        <tissue evidence="1">Leaf</tissue>
    </source>
</reference>
<protein>
    <submittedName>
        <fullName evidence="1">Uncharacterized protein</fullName>
    </submittedName>
</protein>
<organism evidence="1 2">
    <name type="scientific">Buddleja alternifolia</name>
    <dbReference type="NCBI Taxonomy" id="168488"/>
    <lineage>
        <taxon>Eukaryota</taxon>
        <taxon>Viridiplantae</taxon>
        <taxon>Streptophyta</taxon>
        <taxon>Embryophyta</taxon>
        <taxon>Tracheophyta</taxon>
        <taxon>Spermatophyta</taxon>
        <taxon>Magnoliopsida</taxon>
        <taxon>eudicotyledons</taxon>
        <taxon>Gunneridae</taxon>
        <taxon>Pentapetalae</taxon>
        <taxon>asterids</taxon>
        <taxon>lamiids</taxon>
        <taxon>Lamiales</taxon>
        <taxon>Scrophulariaceae</taxon>
        <taxon>Buddlejeae</taxon>
        <taxon>Buddleja</taxon>
    </lineage>
</organism>
<evidence type="ECO:0000313" key="2">
    <source>
        <dbReference type="Proteomes" id="UP000826271"/>
    </source>
</evidence>
<sequence>MILESMKGEILVGEENVLNSPKGKESSVWCIIEINETNRIWWKQYGQLTIQQRQCDSERRRVSYAEKKRKRVCDGESSVRCQNDVCMSDIRCRDVIFTKSRAKAMRYDPVGSASSSKLPGYVVVSSNRCGGILHKTYGGVPH</sequence>
<keyword evidence="2" id="KW-1185">Reference proteome</keyword>
<dbReference type="AlphaFoldDB" id="A0AAV6XHQ8"/>
<gene>
    <name evidence="1" type="ORF">BUALT_Bualt05G0033900</name>
</gene>
<evidence type="ECO:0000313" key="1">
    <source>
        <dbReference type="EMBL" id="KAG8382029.1"/>
    </source>
</evidence>
<proteinExistence type="predicted"/>
<dbReference type="EMBL" id="WHWC01000005">
    <property type="protein sequence ID" value="KAG8382029.1"/>
    <property type="molecule type" value="Genomic_DNA"/>
</dbReference>
<dbReference type="Proteomes" id="UP000826271">
    <property type="component" value="Unassembled WGS sequence"/>
</dbReference>
<accession>A0AAV6XHQ8</accession>